<dbReference type="SUPFAM" id="SSF82153">
    <property type="entry name" value="FAS1 domain"/>
    <property type="match status" value="1"/>
</dbReference>
<evidence type="ECO:0000313" key="2">
    <source>
        <dbReference type="Proteomes" id="UP000646484"/>
    </source>
</evidence>
<dbReference type="Gene3D" id="2.30.180.10">
    <property type="entry name" value="FAS1 domain"/>
    <property type="match status" value="1"/>
</dbReference>
<evidence type="ECO:0008006" key="3">
    <source>
        <dbReference type="Google" id="ProtNLM"/>
    </source>
</evidence>
<organism evidence="1 2">
    <name type="scientific">Butyricimonas hominis</name>
    <dbReference type="NCBI Taxonomy" id="2763032"/>
    <lineage>
        <taxon>Bacteria</taxon>
        <taxon>Pseudomonadati</taxon>
        <taxon>Bacteroidota</taxon>
        <taxon>Bacteroidia</taxon>
        <taxon>Bacteroidales</taxon>
        <taxon>Odoribacteraceae</taxon>
        <taxon>Butyricimonas</taxon>
    </lineage>
</organism>
<proteinExistence type="predicted"/>
<protein>
    <recommendedName>
        <fullName evidence="3">FAS1 domain-containing protein</fullName>
    </recommendedName>
</protein>
<evidence type="ECO:0000313" key="1">
    <source>
        <dbReference type="EMBL" id="MBC5621270.1"/>
    </source>
</evidence>
<reference evidence="1 2" key="1">
    <citation type="submission" date="2020-08" db="EMBL/GenBank/DDBJ databases">
        <title>Genome public.</title>
        <authorList>
            <person name="Liu C."/>
            <person name="Sun Q."/>
        </authorList>
    </citation>
    <scope>NUCLEOTIDE SEQUENCE [LARGE SCALE GENOMIC DNA]</scope>
    <source>
        <strain evidence="1 2">NSJ-56</strain>
    </source>
</reference>
<accession>A0ABR7D1M5</accession>
<comment type="caution">
    <text evidence="1">The sequence shown here is derived from an EMBL/GenBank/DDBJ whole genome shotgun (WGS) entry which is preliminary data.</text>
</comment>
<dbReference type="EMBL" id="JACOOH010000004">
    <property type="protein sequence ID" value="MBC5621270.1"/>
    <property type="molecule type" value="Genomic_DNA"/>
</dbReference>
<dbReference type="Proteomes" id="UP000646484">
    <property type="component" value="Unassembled WGS sequence"/>
</dbReference>
<sequence>MKRIYSIAIVLLGFIVTSCGTDYGFIDTGLSKTHEEKTMYEYFQTDSYNWSLVKQMVDRAGLKSMFNGEESDYKEIMFLGPVDNTIRRWMWDHEYREVEEIDAALCRKVILRYVFNKVYEREDVPEKTSETGDGGVNLVAAANNPVWFYSVKTPFQDNPNVMITSLELVMKDNGQKAYIASSGIKVKNGMLHSLDDSHKIGTDIN</sequence>
<name>A0ABR7D1M5_9BACT</name>
<dbReference type="InterPro" id="IPR036378">
    <property type="entry name" value="FAS1_dom_sf"/>
</dbReference>
<keyword evidence="2" id="KW-1185">Reference proteome</keyword>
<dbReference type="PROSITE" id="PS51257">
    <property type="entry name" value="PROKAR_LIPOPROTEIN"/>
    <property type="match status" value="1"/>
</dbReference>
<gene>
    <name evidence="1" type="ORF">H8S64_09185</name>
</gene>
<dbReference type="RefSeq" id="WP_141560937.1">
    <property type="nucleotide sequence ID" value="NZ_JACOOH010000004.1"/>
</dbReference>